<dbReference type="InterPro" id="IPR052084">
    <property type="entry name" value="SF3B4_spliceosome_assoc"/>
</dbReference>
<keyword evidence="6 10" id="KW-0694">RNA-binding</keyword>
<keyword evidence="5" id="KW-0677">Repeat</keyword>
<reference evidence="13" key="1">
    <citation type="submission" date="2022-02" db="EMBL/GenBank/DDBJ databases">
        <authorList>
            <person name="Henning P.M."/>
            <person name="McCubbin A.G."/>
            <person name="Shore J.S."/>
        </authorList>
    </citation>
    <scope>NUCLEOTIDE SEQUENCE</scope>
    <source>
        <strain evidence="13">F60SS</strain>
        <tissue evidence="13">Leaves</tissue>
    </source>
</reference>
<evidence type="ECO:0000256" key="8">
    <source>
        <dbReference type="ARBA" id="ARBA00023242"/>
    </source>
</evidence>
<dbReference type="InterPro" id="IPR034158">
    <property type="entry name" value="SF3B4_RRM1"/>
</dbReference>
<sequence length="337" mass="37541">MMRTRIAPGVGANLLGQHSEERNNDQEATTVYVGNLDAAKVTEELVGELFVHAGPVVSVHIPKDQSYGFVVFQSEEDADYAIKIFNMIKLYGKPMRVNRRARVGEDNQKRKSVESDVVGANLFIGKLDPDVDEKLLYGTFNAFGVIVKDPKIMRDPETGNSRGFGFISFGSFEASDAAIEAMNGQFLCNRQIEVSYAYKKDSTTKGERHGNPAERALAASYDWDSRPPAYVIIMRLWGKSGAIIVADYKNDLFLLQFLTDLLSRAPFGGPWHVGSVPKIQKLDMAVFIPLVWVQQDNVPIELHTKEGLSYLASTIGKSLHMDQIARSYLEQIVLTFV</sequence>
<dbReference type="Pfam" id="PF00076">
    <property type="entry name" value="RRM_1"/>
    <property type="match status" value="2"/>
</dbReference>
<feature type="domain" description="RRM" evidence="12">
    <location>
        <begin position="120"/>
        <end position="199"/>
    </location>
</feature>
<dbReference type="InterPro" id="IPR034159">
    <property type="entry name" value="SF3B4_RRM2"/>
</dbReference>
<evidence type="ECO:0000256" key="10">
    <source>
        <dbReference type="PROSITE-ProRule" id="PRU00176"/>
    </source>
</evidence>
<evidence type="ECO:0000256" key="2">
    <source>
        <dbReference type="ARBA" id="ARBA00008363"/>
    </source>
</evidence>
<keyword evidence="14" id="KW-1185">Reference proteome</keyword>
<evidence type="ECO:0000313" key="14">
    <source>
        <dbReference type="Proteomes" id="UP001141552"/>
    </source>
</evidence>
<dbReference type="GO" id="GO:0071011">
    <property type="term" value="C:precatalytic spliceosome"/>
    <property type="evidence" value="ECO:0007669"/>
    <property type="project" value="TreeGrafter"/>
</dbReference>
<dbReference type="GO" id="GO:0008380">
    <property type="term" value="P:RNA splicing"/>
    <property type="evidence" value="ECO:0007669"/>
    <property type="project" value="UniProtKB-KW"/>
</dbReference>
<dbReference type="PANTHER" id="PTHR48030">
    <property type="entry name" value="SPLICING FACTOR 3B SUBUNIT 4"/>
    <property type="match status" value="1"/>
</dbReference>
<comment type="subcellular location">
    <subcellularLocation>
        <location evidence="1">Nucleus</location>
    </subcellularLocation>
</comment>
<protein>
    <recommendedName>
        <fullName evidence="9">Splicing factor 3B subunit 4</fullName>
    </recommendedName>
</protein>
<dbReference type="GO" id="GO:0005730">
    <property type="term" value="C:nucleolus"/>
    <property type="evidence" value="ECO:0007669"/>
    <property type="project" value="TreeGrafter"/>
</dbReference>
<dbReference type="EMBL" id="JAKUCV010000468">
    <property type="protein sequence ID" value="KAJ4849850.1"/>
    <property type="molecule type" value="Genomic_DNA"/>
</dbReference>
<name>A0A9Q0GGV4_9ROSI</name>
<dbReference type="SUPFAM" id="SSF54928">
    <property type="entry name" value="RNA-binding domain, RBD"/>
    <property type="match status" value="2"/>
</dbReference>
<dbReference type="PROSITE" id="PS50102">
    <property type="entry name" value="RRM"/>
    <property type="match status" value="2"/>
</dbReference>
<dbReference type="CDD" id="cd12334">
    <property type="entry name" value="RRM1_SF3B4"/>
    <property type="match status" value="1"/>
</dbReference>
<dbReference type="PANTHER" id="PTHR48030:SF3">
    <property type="entry name" value="SPLICING FACTOR 3B SUBUNIT 4"/>
    <property type="match status" value="1"/>
</dbReference>
<evidence type="ECO:0000313" key="13">
    <source>
        <dbReference type="EMBL" id="KAJ4849850.1"/>
    </source>
</evidence>
<dbReference type="InterPro" id="IPR035979">
    <property type="entry name" value="RBD_domain_sf"/>
</dbReference>
<dbReference type="InterPro" id="IPR012677">
    <property type="entry name" value="Nucleotide-bd_a/b_plait_sf"/>
</dbReference>
<dbReference type="InterPro" id="IPR000504">
    <property type="entry name" value="RRM_dom"/>
</dbReference>
<comment type="caution">
    <text evidence="13">The sequence shown here is derived from an EMBL/GenBank/DDBJ whole genome shotgun (WGS) entry which is preliminary data.</text>
</comment>
<dbReference type="OrthoDB" id="10259687at2759"/>
<proteinExistence type="inferred from homology"/>
<evidence type="ECO:0000256" key="6">
    <source>
        <dbReference type="ARBA" id="ARBA00022884"/>
    </source>
</evidence>
<dbReference type="Proteomes" id="UP001141552">
    <property type="component" value="Unassembled WGS sequence"/>
</dbReference>
<dbReference type="AlphaFoldDB" id="A0A9Q0GGV4"/>
<keyword evidence="3" id="KW-0507">mRNA processing</keyword>
<dbReference type="FunFam" id="3.30.70.330:FF:000059">
    <property type="entry name" value="splicing factor 3B subunit 4"/>
    <property type="match status" value="1"/>
</dbReference>
<organism evidence="13 14">
    <name type="scientific">Turnera subulata</name>
    <dbReference type="NCBI Taxonomy" id="218843"/>
    <lineage>
        <taxon>Eukaryota</taxon>
        <taxon>Viridiplantae</taxon>
        <taxon>Streptophyta</taxon>
        <taxon>Embryophyta</taxon>
        <taxon>Tracheophyta</taxon>
        <taxon>Spermatophyta</taxon>
        <taxon>Magnoliopsida</taxon>
        <taxon>eudicotyledons</taxon>
        <taxon>Gunneridae</taxon>
        <taxon>Pentapetalae</taxon>
        <taxon>rosids</taxon>
        <taxon>fabids</taxon>
        <taxon>Malpighiales</taxon>
        <taxon>Passifloraceae</taxon>
        <taxon>Turnera</taxon>
    </lineage>
</organism>
<dbReference type="GO" id="GO:0006397">
    <property type="term" value="P:mRNA processing"/>
    <property type="evidence" value="ECO:0007669"/>
    <property type="project" value="UniProtKB-KW"/>
</dbReference>
<evidence type="ECO:0000256" key="9">
    <source>
        <dbReference type="ARBA" id="ARBA00070533"/>
    </source>
</evidence>
<evidence type="ECO:0000256" key="3">
    <source>
        <dbReference type="ARBA" id="ARBA00022664"/>
    </source>
</evidence>
<evidence type="ECO:0000256" key="7">
    <source>
        <dbReference type="ARBA" id="ARBA00023187"/>
    </source>
</evidence>
<keyword evidence="8" id="KW-0539">Nucleus</keyword>
<dbReference type="SMART" id="SM00360">
    <property type="entry name" value="RRM"/>
    <property type="match status" value="2"/>
</dbReference>
<keyword evidence="4" id="KW-0747">Spliceosome</keyword>
<evidence type="ECO:0000256" key="5">
    <source>
        <dbReference type="ARBA" id="ARBA00022737"/>
    </source>
</evidence>
<evidence type="ECO:0000256" key="4">
    <source>
        <dbReference type="ARBA" id="ARBA00022728"/>
    </source>
</evidence>
<dbReference type="CDD" id="cd12335">
    <property type="entry name" value="RRM2_SF3B4"/>
    <property type="match status" value="1"/>
</dbReference>
<feature type="region of interest" description="Disordered" evidence="11">
    <location>
        <begin position="1"/>
        <end position="25"/>
    </location>
</feature>
<evidence type="ECO:0000259" key="12">
    <source>
        <dbReference type="PROSITE" id="PS50102"/>
    </source>
</evidence>
<gene>
    <name evidence="13" type="primary">SF3B4_1</name>
    <name evidence="13" type="ORF">Tsubulata_014612</name>
</gene>
<evidence type="ECO:0000256" key="11">
    <source>
        <dbReference type="SAM" id="MobiDB-lite"/>
    </source>
</evidence>
<dbReference type="Gene3D" id="3.30.70.330">
    <property type="match status" value="2"/>
</dbReference>
<dbReference type="GO" id="GO:0048026">
    <property type="term" value="P:positive regulation of mRNA splicing, via spliceosome"/>
    <property type="evidence" value="ECO:0007669"/>
    <property type="project" value="TreeGrafter"/>
</dbReference>
<dbReference type="GO" id="GO:0003723">
    <property type="term" value="F:RNA binding"/>
    <property type="evidence" value="ECO:0007669"/>
    <property type="project" value="UniProtKB-UniRule"/>
</dbReference>
<feature type="domain" description="RRM" evidence="12">
    <location>
        <begin position="29"/>
        <end position="102"/>
    </location>
</feature>
<keyword evidence="7" id="KW-0508">mRNA splicing</keyword>
<comment type="similarity">
    <text evidence="2">Belongs to the SF3B4 family.</text>
</comment>
<evidence type="ECO:0000256" key="1">
    <source>
        <dbReference type="ARBA" id="ARBA00004123"/>
    </source>
</evidence>
<accession>A0A9Q0GGV4</accession>
<reference evidence="13" key="2">
    <citation type="journal article" date="2023" name="Plants (Basel)">
        <title>Annotation of the Turnera subulata (Passifloraceae) Draft Genome Reveals the S-Locus Evolved after the Divergence of Turneroideae from Passifloroideae in a Stepwise Manner.</title>
        <authorList>
            <person name="Henning P.M."/>
            <person name="Roalson E.H."/>
            <person name="Mir W."/>
            <person name="McCubbin A.G."/>
            <person name="Shore J.S."/>
        </authorList>
    </citation>
    <scope>NUCLEOTIDE SEQUENCE</scope>
    <source>
        <strain evidence="13">F60SS</strain>
    </source>
</reference>